<dbReference type="RefSeq" id="XP_031549507.1">
    <property type="nucleotide sequence ID" value="XM_031693647.1"/>
</dbReference>
<dbReference type="SUPFAM" id="SSF57501">
    <property type="entry name" value="Cystine-knot cytokines"/>
    <property type="match status" value="1"/>
</dbReference>
<name>A0A6P8H9W0_ACTTE</name>
<dbReference type="InterPro" id="IPR001111">
    <property type="entry name" value="TGF-b_propeptide"/>
</dbReference>
<reference evidence="11" key="1">
    <citation type="submission" date="2025-08" db="UniProtKB">
        <authorList>
            <consortium name="RefSeq"/>
        </authorList>
    </citation>
    <scope>IDENTIFICATION</scope>
    <source>
        <tissue evidence="11">Tentacle</tissue>
    </source>
</reference>
<dbReference type="InParanoid" id="A0A6P8H9W0"/>
<keyword evidence="4 6" id="KW-0339">Growth factor</keyword>
<dbReference type="Gene3D" id="2.60.120.970">
    <property type="match status" value="1"/>
</dbReference>
<evidence type="ECO:0000256" key="7">
    <source>
        <dbReference type="SAM" id="MobiDB-lite"/>
    </source>
</evidence>
<evidence type="ECO:0000259" key="9">
    <source>
        <dbReference type="PROSITE" id="PS51362"/>
    </source>
</evidence>
<feature type="domain" description="TGF-beta family profile" evidence="9">
    <location>
        <begin position="300"/>
        <end position="412"/>
    </location>
</feature>
<evidence type="ECO:0000256" key="1">
    <source>
        <dbReference type="ARBA" id="ARBA00004613"/>
    </source>
</evidence>
<dbReference type="CDD" id="cd13752">
    <property type="entry name" value="TGF_beta_INHB"/>
    <property type="match status" value="1"/>
</dbReference>
<keyword evidence="3" id="KW-0964">Secreted</keyword>
<evidence type="ECO:0000256" key="8">
    <source>
        <dbReference type="SAM" id="SignalP"/>
    </source>
</evidence>
<dbReference type="GO" id="GO:0005125">
    <property type="term" value="F:cytokine activity"/>
    <property type="evidence" value="ECO:0007669"/>
    <property type="project" value="TreeGrafter"/>
</dbReference>
<keyword evidence="5" id="KW-1015">Disulfide bond</keyword>
<gene>
    <name evidence="11" type="primary">LOC116287034</name>
</gene>
<organism evidence="10 11">
    <name type="scientific">Actinia tenebrosa</name>
    <name type="common">Australian red waratah sea anemone</name>
    <dbReference type="NCBI Taxonomy" id="6105"/>
    <lineage>
        <taxon>Eukaryota</taxon>
        <taxon>Metazoa</taxon>
        <taxon>Cnidaria</taxon>
        <taxon>Anthozoa</taxon>
        <taxon>Hexacorallia</taxon>
        <taxon>Actiniaria</taxon>
        <taxon>Actiniidae</taxon>
        <taxon>Actinia</taxon>
    </lineage>
</organism>
<dbReference type="Pfam" id="PF00019">
    <property type="entry name" value="TGF_beta"/>
    <property type="match status" value="1"/>
</dbReference>
<dbReference type="SMART" id="SM00204">
    <property type="entry name" value="TGFB"/>
    <property type="match status" value="1"/>
</dbReference>
<feature type="signal peptide" evidence="8">
    <location>
        <begin position="1"/>
        <end position="15"/>
    </location>
</feature>
<protein>
    <submittedName>
        <fullName evidence="11">Inhibin beta B chain-like</fullName>
    </submittedName>
</protein>
<dbReference type="PROSITE" id="PS00250">
    <property type="entry name" value="TGF_BETA_1"/>
    <property type="match status" value="1"/>
</dbReference>
<proteinExistence type="inferred from homology"/>
<dbReference type="GO" id="GO:0005615">
    <property type="term" value="C:extracellular space"/>
    <property type="evidence" value="ECO:0007669"/>
    <property type="project" value="TreeGrafter"/>
</dbReference>
<evidence type="ECO:0000313" key="10">
    <source>
        <dbReference type="Proteomes" id="UP000515163"/>
    </source>
</evidence>
<evidence type="ECO:0000256" key="2">
    <source>
        <dbReference type="ARBA" id="ARBA00006656"/>
    </source>
</evidence>
<dbReference type="Pfam" id="PF00688">
    <property type="entry name" value="TGFb_propeptide"/>
    <property type="match status" value="1"/>
</dbReference>
<feature type="compositionally biased region" description="Polar residues" evidence="7">
    <location>
        <begin position="42"/>
        <end position="58"/>
    </location>
</feature>
<comment type="subcellular location">
    <subcellularLocation>
        <location evidence="1">Secreted</location>
    </subcellularLocation>
</comment>
<dbReference type="InterPro" id="IPR017948">
    <property type="entry name" value="TGFb_CS"/>
</dbReference>
<dbReference type="PRINTS" id="PR00669">
    <property type="entry name" value="INHIBINA"/>
</dbReference>
<sequence length="412" mass="46629">MLPVLVLLSFATTQGLFVSAQNTASDADVQTHKIRVPRSPGASFTNNQSIPDNSTTADSLDDNMNIGGGCKRCGVRAPPIKGSLEYKLRIEMIKRQILYKLHMDEEPRIQRPKRAIPLPLVDAKFLETPLVREDVDAQEAKSAQVIVLGTKAISSHSRKNTRMSRKMHFNFHFSNKIYKNDILKATLWVYRSTVVFRGQTLRVADYDSNISKGRKSKARNAIQKQLESKDQGWVSVDVKTIVDSWITRTFKNKSLNRTNIIHTLELSCAGCLSSNEPFACRGQQRPFMVLDLATAKKSSRKKRAINCRPGMKDCCRQQFYVSFKDMGWHNWIMAPLGFNANYCTGSCYGHVLPVYHHTDILQKVAMLNQQREIAPCCSPTKLFGLSLIYFDKDENLFHENVPNMIVDECGCS</sequence>
<evidence type="ECO:0000256" key="4">
    <source>
        <dbReference type="ARBA" id="ARBA00023030"/>
    </source>
</evidence>
<comment type="similarity">
    <text evidence="2 6">Belongs to the TGF-beta family.</text>
</comment>
<evidence type="ECO:0000256" key="3">
    <source>
        <dbReference type="ARBA" id="ARBA00022525"/>
    </source>
</evidence>
<evidence type="ECO:0000313" key="11">
    <source>
        <dbReference type="RefSeq" id="XP_031549507.1"/>
    </source>
</evidence>
<feature type="region of interest" description="Disordered" evidence="7">
    <location>
        <begin position="37"/>
        <end position="61"/>
    </location>
</feature>
<dbReference type="Gene3D" id="2.10.90.10">
    <property type="entry name" value="Cystine-knot cytokines"/>
    <property type="match status" value="1"/>
</dbReference>
<keyword evidence="8" id="KW-0732">Signal</keyword>
<dbReference type="InterPro" id="IPR015615">
    <property type="entry name" value="TGF-beta-rel"/>
</dbReference>
<dbReference type="PANTHER" id="PTHR11848:SF262">
    <property type="entry name" value="LD29161P"/>
    <property type="match status" value="1"/>
</dbReference>
<dbReference type="GeneID" id="116287034"/>
<dbReference type="AlphaFoldDB" id="A0A6P8H9W0"/>
<evidence type="ECO:0000256" key="6">
    <source>
        <dbReference type="RuleBase" id="RU000354"/>
    </source>
</evidence>
<dbReference type="Proteomes" id="UP000515163">
    <property type="component" value="Unplaced"/>
</dbReference>
<dbReference type="GO" id="GO:0008083">
    <property type="term" value="F:growth factor activity"/>
    <property type="evidence" value="ECO:0007669"/>
    <property type="project" value="UniProtKB-KW"/>
</dbReference>
<keyword evidence="10" id="KW-1185">Reference proteome</keyword>
<dbReference type="OrthoDB" id="5948587at2759"/>
<dbReference type="PANTHER" id="PTHR11848">
    <property type="entry name" value="TGF-BETA FAMILY"/>
    <property type="match status" value="1"/>
</dbReference>
<feature type="chain" id="PRO_5027828214" evidence="8">
    <location>
        <begin position="16"/>
        <end position="412"/>
    </location>
</feature>
<dbReference type="PROSITE" id="PS51362">
    <property type="entry name" value="TGF_BETA_2"/>
    <property type="match status" value="1"/>
</dbReference>
<dbReference type="KEGG" id="aten:116287034"/>
<evidence type="ECO:0000256" key="5">
    <source>
        <dbReference type="ARBA" id="ARBA00023157"/>
    </source>
</evidence>
<dbReference type="InterPro" id="IPR029034">
    <property type="entry name" value="Cystine-knot_cytokine"/>
</dbReference>
<accession>A0A6P8H9W0</accession>
<dbReference type="InterPro" id="IPR001839">
    <property type="entry name" value="TGF-b_C"/>
</dbReference>